<name>A0ABU7S1R4_9ACTN</name>
<comment type="caution">
    <text evidence="6">The sequence shown here is derived from an EMBL/GenBank/DDBJ whole genome shotgun (WGS) entry which is preliminary data.</text>
</comment>
<keyword evidence="1" id="KW-0805">Transcription regulation</keyword>
<dbReference type="SMART" id="SM00345">
    <property type="entry name" value="HTH_GNTR"/>
    <property type="match status" value="1"/>
</dbReference>
<dbReference type="SUPFAM" id="SSF46689">
    <property type="entry name" value="Homeodomain-like"/>
    <property type="match status" value="1"/>
</dbReference>
<accession>A0ABU7S1R4</accession>
<reference evidence="6 7" key="1">
    <citation type="submission" date="2024-01" db="EMBL/GenBank/DDBJ databases">
        <title>Genome insights into Plantactinospora sonchi sp. nov.</title>
        <authorList>
            <person name="Wang L."/>
        </authorList>
    </citation>
    <scope>NUCLEOTIDE SEQUENCE [LARGE SCALE GENOMIC DNA]</scope>
    <source>
        <strain evidence="6 7">NEAU-QY2</strain>
    </source>
</reference>
<feature type="domain" description="HTH gntR-type" evidence="5">
    <location>
        <begin position="8"/>
        <end position="76"/>
    </location>
</feature>
<proteinExistence type="predicted"/>
<evidence type="ECO:0000313" key="6">
    <source>
        <dbReference type="EMBL" id="MEE6262740.1"/>
    </source>
</evidence>
<protein>
    <submittedName>
        <fullName evidence="6">TetR/AcrR family transcriptional regulator C-terminal domain-containing protein</fullName>
    </submittedName>
</protein>
<dbReference type="Gene3D" id="1.10.10.10">
    <property type="entry name" value="Winged helix-like DNA-binding domain superfamily/Winged helix DNA-binding domain"/>
    <property type="match status" value="1"/>
</dbReference>
<dbReference type="Gene3D" id="1.10.357.10">
    <property type="entry name" value="Tetracycline Repressor, domain 2"/>
    <property type="match status" value="1"/>
</dbReference>
<evidence type="ECO:0000259" key="5">
    <source>
        <dbReference type="PROSITE" id="PS50949"/>
    </source>
</evidence>
<dbReference type="InterPro" id="IPR036390">
    <property type="entry name" value="WH_DNA-bd_sf"/>
</dbReference>
<evidence type="ECO:0000256" key="1">
    <source>
        <dbReference type="ARBA" id="ARBA00023015"/>
    </source>
</evidence>
<keyword evidence="3" id="KW-0804">Transcription</keyword>
<dbReference type="InterPro" id="IPR036388">
    <property type="entry name" value="WH-like_DNA-bd_sf"/>
</dbReference>
<evidence type="ECO:0000256" key="4">
    <source>
        <dbReference type="SAM" id="MobiDB-lite"/>
    </source>
</evidence>
<feature type="compositionally biased region" description="Low complexity" evidence="4">
    <location>
        <begin position="89"/>
        <end position="100"/>
    </location>
</feature>
<dbReference type="PANTHER" id="PTHR44846">
    <property type="entry name" value="MANNOSYL-D-GLYCERATE TRANSPORT/METABOLISM SYSTEM REPRESSOR MNGR-RELATED"/>
    <property type="match status" value="1"/>
</dbReference>
<keyword evidence="2" id="KW-0238">DNA-binding</keyword>
<dbReference type="PANTHER" id="PTHR44846:SF17">
    <property type="entry name" value="GNTR-FAMILY TRANSCRIPTIONAL REGULATOR"/>
    <property type="match status" value="1"/>
</dbReference>
<dbReference type="EMBL" id="JAZGQK010000031">
    <property type="protein sequence ID" value="MEE6262740.1"/>
    <property type="molecule type" value="Genomic_DNA"/>
</dbReference>
<dbReference type="InterPro" id="IPR009057">
    <property type="entry name" value="Homeodomain-like_sf"/>
</dbReference>
<dbReference type="Proteomes" id="UP001332243">
    <property type="component" value="Unassembled WGS sequence"/>
</dbReference>
<dbReference type="InterPro" id="IPR000524">
    <property type="entry name" value="Tscrpt_reg_HTH_GntR"/>
</dbReference>
<dbReference type="Gene3D" id="1.10.10.60">
    <property type="entry name" value="Homeodomain-like"/>
    <property type="match status" value="1"/>
</dbReference>
<dbReference type="InterPro" id="IPR050679">
    <property type="entry name" value="Bact_HTH_transcr_reg"/>
</dbReference>
<gene>
    <name evidence="6" type="ORF">V1633_30100</name>
</gene>
<dbReference type="Pfam" id="PF02909">
    <property type="entry name" value="TetR_C_1"/>
    <property type="match status" value="1"/>
</dbReference>
<dbReference type="InterPro" id="IPR004111">
    <property type="entry name" value="Repressor_TetR_C"/>
</dbReference>
<feature type="region of interest" description="Disordered" evidence="4">
    <location>
        <begin position="76"/>
        <end position="100"/>
    </location>
</feature>
<evidence type="ECO:0000256" key="2">
    <source>
        <dbReference type="ARBA" id="ARBA00023125"/>
    </source>
</evidence>
<dbReference type="Pfam" id="PF00392">
    <property type="entry name" value="GntR"/>
    <property type="match status" value="1"/>
</dbReference>
<evidence type="ECO:0000313" key="7">
    <source>
        <dbReference type="Proteomes" id="UP001332243"/>
    </source>
</evidence>
<dbReference type="CDD" id="cd07377">
    <property type="entry name" value="WHTH_GntR"/>
    <property type="match status" value="1"/>
</dbReference>
<organism evidence="6 7">
    <name type="scientific">Plantactinospora sonchi</name>
    <dbReference type="NCBI Taxonomy" id="1544735"/>
    <lineage>
        <taxon>Bacteria</taxon>
        <taxon>Bacillati</taxon>
        <taxon>Actinomycetota</taxon>
        <taxon>Actinomycetes</taxon>
        <taxon>Micromonosporales</taxon>
        <taxon>Micromonosporaceae</taxon>
        <taxon>Plantactinospora</taxon>
    </lineage>
</organism>
<dbReference type="RefSeq" id="WP_331217681.1">
    <property type="nucleotide sequence ID" value="NZ_JAZGQK010000031.1"/>
</dbReference>
<dbReference type="InterPro" id="IPR036271">
    <property type="entry name" value="Tet_transcr_reg_TetR-rel_C_sf"/>
</dbReference>
<evidence type="ECO:0000256" key="3">
    <source>
        <dbReference type="ARBA" id="ARBA00023163"/>
    </source>
</evidence>
<dbReference type="SUPFAM" id="SSF46785">
    <property type="entry name" value="Winged helix' DNA-binding domain"/>
    <property type="match status" value="1"/>
</dbReference>
<dbReference type="SUPFAM" id="SSF48498">
    <property type="entry name" value="Tetracyclin repressor-like, C-terminal domain"/>
    <property type="match status" value="1"/>
</dbReference>
<sequence>MAPDGESGAPYARIAAELRRQIITGAIGAGERVPSTRQIMRDHGVAMATASRVLALLRQEGLVEAVPGVGTVVSGRSVDPGRPRRAGRHAPAAAAQAGERVPGRPDAEVFLDRVVRRAIEIADAEGMPAATMRRIATDLAVPTVSVHHRVRGREHLVTLMADTVFAGYPVPLRPPAGWRAQLEMLCRTQWAMYRRHPWLAHVVSLTRPLFAPNAMAHTEWAMRAVAGRGLDATTLVHVAAMVGNFVRGTAVNLDREADAVQDTGLTDDEWMHAQRESLAAVLRTGAFPILAGITTRPDVDLNIDTLFEFGLARTLDGISALLDEHAR</sequence>
<dbReference type="PROSITE" id="PS50949">
    <property type="entry name" value="HTH_GNTR"/>
    <property type="match status" value="1"/>
</dbReference>
<keyword evidence="7" id="KW-1185">Reference proteome</keyword>